<dbReference type="EMBL" id="CM001403">
    <property type="protein sequence ID" value="EHQ24273.1"/>
    <property type="molecule type" value="Genomic_DNA"/>
</dbReference>
<keyword evidence="2" id="KW-1185">Reference proteome</keyword>
<reference evidence="1" key="1">
    <citation type="submission" date="2011-09" db="EMBL/GenBank/DDBJ databases">
        <title>The permanent draft genome of Mucilaginibacter paludis DSM 18603.</title>
        <authorList>
            <consortium name="US DOE Joint Genome Institute (JGI-PGF)"/>
            <person name="Lucas S."/>
            <person name="Han J."/>
            <person name="Lapidus A."/>
            <person name="Bruce D."/>
            <person name="Goodwin L."/>
            <person name="Pitluck S."/>
            <person name="Peters L."/>
            <person name="Kyrpides N."/>
            <person name="Mavromatis K."/>
            <person name="Ivanova N."/>
            <person name="Mikhailova N."/>
            <person name="Held B."/>
            <person name="Detter J.C."/>
            <person name="Tapia R."/>
            <person name="Han C."/>
            <person name="Land M."/>
            <person name="Hauser L."/>
            <person name="Markowitz V."/>
            <person name="Cheng J.-F."/>
            <person name="Hugenholtz P."/>
            <person name="Woyke T."/>
            <person name="Wu D."/>
            <person name="Tindall B."/>
            <person name="Brambilla E."/>
            <person name="Klenk H.-P."/>
            <person name="Eisen J.A."/>
        </authorList>
    </citation>
    <scope>NUCLEOTIDE SEQUENCE [LARGE SCALE GENOMIC DNA]</scope>
    <source>
        <strain evidence="1">DSM 18603</strain>
    </source>
</reference>
<dbReference type="AlphaFoldDB" id="H1YDT3"/>
<proteinExistence type="predicted"/>
<dbReference type="OrthoDB" id="770429at2"/>
<dbReference type="RefSeq" id="WP_008503800.1">
    <property type="nucleotide sequence ID" value="NZ_CM001403.1"/>
</dbReference>
<organism evidence="1 2">
    <name type="scientific">Mucilaginibacter paludis DSM 18603</name>
    <dbReference type="NCBI Taxonomy" id="714943"/>
    <lineage>
        <taxon>Bacteria</taxon>
        <taxon>Pseudomonadati</taxon>
        <taxon>Bacteroidota</taxon>
        <taxon>Sphingobacteriia</taxon>
        <taxon>Sphingobacteriales</taxon>
        <taxon>Sphingobacteriaceae</taxon>
        <taxon>Mucilaginibacter</taxon>
    </lineage>
</organism>
<evidence type="ECO:0000313" key="1">
    <source>
        <dbReference type="EMBL" id="EHQ24273.1"/>
    </source>
</evidence>
<sequence length="72" mass="7914">MSILANKTEKAAVKTIARCLKYLDGLSDLEMTAEDAFAAREAERLIKGIMETNGYTTVRIPGRGIIIKKVKS</sequence>
<gene>
    <name evidence="1" type="ORF">Mucpa_0070</name>
</gene>
<evidence type="ECO:0000313" key="2">
    <source>
        <dbReference type="Proteomes" id="UP000002774"/>
    </source>
</evidence>
<dbReference type="HOGENOM" id="CLU_2717970_0_0_10"/>
<name>H1YDT3_9SPHI</name>
<dbReference type="Proteomes" id="UP000002774">
    <property type="component" value="Chromosome"/>
</dbReference>
<protein>
    <submittedName>
        <fullName evidence="1">Uncharacterized protein</fullName>
    </submittedName>
</protein>
<accession>H1YDT3</accession>
<dbReference type="STRING" id="714943.Mucpa_0070"/>